<accession>A0A2V4V5R1</accession>
<proteinExistence type="predicted"/>
<dbReference type="InterPro" id="IPR058780">
    <property type="entry name" value="YhfM-like_dom"/>
</dbReference>
<dbReference type="RefSeq" id="WP_110897713.1">
    <property type="nucleotide sequence ID" value="NZ_CP054614.1"/>
</dbReference>
<dbReference type="Pfam" id="PF26353">
    <property type="entry name" value="YhfM"/>
    <property type="match status" value="1"/>
</dbReference>
<evidence type="ECO:0000259" key="1">
    <source>
        <dbReference type="Pfam" id="PF26353"/>
    </source>
</evidence>
<feature type="domain" description="YhfM-like" evidence="1">
    <location>
        <begin position="60"/>
        <end position="146"/>
    </location>
</feature>
<dbReference type="OrthoDB" id="2920731at2"/>
<protein>
    <recommendedName>
        <fullName evidence="1">YhfM-like domain-containing protein</fullName>
    </recommendedName>
</protein>
<name>A0A2V4V5R1_PAEBA</name>
<dbReference type="EMBL" id="QJSW01000011">
    <property type="protein sequence ID" value="PYE47789.1"/>
    <property type="molecule type" value="Genomic_DNA"/>
</dbReference>
<evidence type="ECO:0000313" key="5">
    <source>
        <dbReference type="Proteomes" id="UP000509327"/>
    </source>
</evidence>
<gene>
    <name evidence="2" type="ORF">DFQ00_11188</name>
    <name evidence="3" type="ORF">HUB98_24790</name>
</gene>
<evidence type="ECO:0000313" key="2">
    <source>
        <dbReference type="EMBL" id="PYE47789.1"/>
    </source>
</evidence>
<keyword evidence="5" id="KW-1185">Reference proteome</keyword>
<sequence length="149" mass="16459">MRSFGRLLVLIIVAFMTGCGGSDSNGGDSKEAQRLEQAEGLPSLITLTCNPAFGSRTCRDVKFDRPDEIQIVTEAILKAERMQGILDYAAEYTMRITNADGSITRYDLSLGSDPKTQGLLVNQKDTTIGYTIPLVEANRLRQIIQRRTD</sequence>
<reference evidence="3 5" key="2">
    <citation type="submission" date="2020-06" db="EMBL/GenBank/DDBJ databases">
        <title>Complete genome of Paenibacillus barcinonensis KACC11450.</title>
        <authorList>
            <person name="Kim M."/>
            <person name="Park Y.-J."/>
            <person name="Shin J.-H."/>
        </authorList>
    </citation>
    <scope>NUCLEOTIDE SEQUENCE [LARGE SCALE GENOMIC DNA]</scope>
    <source>
        <strain evidence="3 5">KACC11450</strain>
    </source>
</reference>
<dbReference type="Proteomes" id="UP000509327">
    <property type="component" value="Chromosome"/>
</dbReference>
<evidence type="ECO:0000313" key="4">
    <source>
        <dbReference type="Proteomes" id="UP000247790"/>
    </source>
</evidence>
<dbReference type="PROSITE" id="PS51257">
    <property type="entry name" value="PROKAR_LIPOPROTEIN"/>
    <property type="match status" value="1"/>
</dbReference>
<dbReference type="Proteomes" id="UP000247790">
    <property type="component" value="Unassembled WGS sequence"/>
</dbReference>
<evidence type="ECO:0000313" key="3">
    <source>
        <dbReference type="EMBL" id="QKS59100.1"/>
    </source>
</evidence>
<dbReference type="AlphaFoldDB" id="A0A2V4V5R1"/>
<organism evidence="2 4">
    <name type="scientific">Paenibacillus barcinonensis</name>
    <dbReference type="NCBI Taxonomy" id="198119"/>
    <lineage>
        <taxon>Bacteria</taxon>
        <taxon>Bacillati</taxon>
        <taxon>Bacillota</taxon>
        <taxon>Bacilli</taxon>
        <taxon>Bacillales</taxon>
        <taxon>Paenibacillaceae</taxon>
        <taxon>Paenibacillus</taxon>
    </lineage>
</organism>
<dbReference type="EMBL" id="CP054614">
    <property type="protein sequence ID" value="QKS59100.1"/>
    <property type="molecule type" value="Genomic_DNA"/>
</dbReference>
<reference evidence="2 4" key="1">
    <citation type="submission" date="2018-06" db="EMBL/GenBank/DDBJ databases">
        <title>Genomic Encyclopedia of Type Strains, Phase III (KMG-III): the genomes of soil and plant-associated and newly described type strains.</title>
        <authorList>
            <person name="Whitman W."/>
        </authorList>
    </citation>
    <scope>NUCLEOTIDE SEQUENCE [LARGE SCALE GENOMIC DNA]</scope>
    <source>
        <strain evidence="2 4">CECT 7022</strain>
    </source>
</reference>